<dbReference type="GO" id="GO:0016787">
    <property type="term" value="F:hydrolase activity"/>
    <property type="evidence" value="ECO:0007669"/>
    <property type="project" value="InterPro"/>
</dbReference>
<dbReference type="Pfam" id="PF01738">
    <property type="entry name" value="DLH"/>
    <property type="match status" value="1"/>
</dbReference>
<evidence type="ECO:0000313" key="2">
    <source>
        <dbReference type="EMBL" id="RXH80349.1"/>
    </source>
</evidence>
<dbReference type="Gene3D" id="3.40.50.1820">
    <property type="entry name" value="alpha/beta hydrolase"/>
    <property type="match status" value="1"/>
</dbReference>
<dbReference type="InterPro" id="IPR029058">
    <property type="entry name" value="AB_hydrolase_fold"/>
</dbReference>
<dbReference type="SMR" id="A0A498IBL4"/>
<protein>
    <recommendedName>
        <fullName evidence="1">Dienelactone hydrolase domain-containing protein</fullName>
    </recommendedName>
</protein>
<dbReference type="InterPro" id="IPR002925">
    <property type="entry name" value="Dienelactn_hydro"/>
</dbReference>
<feature type="domain" description="Dienelactone hydrolase" evidence="1">
    <location>
        <begin position="30"/>
        <end position="239"/>
    </location>
</feature>
<evidence type="ECO:0000259" key="1">
    <source>
        <dbReference type="Pfam" id="PF01738"/>
    </source>
</evidence>
<sequence>MAANSECFNNPPPLSSTSGPGTLLQLGGLTTYVAGPSESKLAILLISDIWGYENLNLRKIADKVAAAGFLAVVPDFFYGDPVNPANPQFDADIWFKIHSTEKGCEDAKPLIAALKSQGVSAIGAAGFCWGGNVAVKLGKTDEIQAAVILHPGRLTDEEIDQVKVPTAILGAETDKHSPAEQMKHFGDILSTKSELFDSFVKIYPGAAHGWTTKYNSEDELAVKRADEAHLDMLNWLTKYVK</sequence>
<dbReference type="SUPFAM" id="SSF53474">
    <property type="entry name" value="alpha/beta-Hydrolases"/>
    <property type="match status" value="1"/>
</dbReference>
<dbReference type="Proteomes" id="UP000290289">
    <property type="component" value="Chromosome 13"/>
</dbReference>
<dbReference type="PANTHER" id="PTHR17630:SF52">
    <property type="entry name" value="ENDO-1,3-1,4-BETA-D-GLUCANASE-LIKE PROTEIN"/>
    <property type="match status" value="1"/>
</dbReference>
<dbReference type="STRING" id="3750.A0A498IBL4"/>
<dbReference type="AlphaFoldDB" id="A0A498IBL4"/>
<dbReference type="EMBL" id="RDQH01000339">
    <property type="protein sequence ID" value="RXH80349.1"/>
    <property type="molecule type" value="Genomic_DNA"/>
</dbReference>
<keyword evidence="3" id="KW-1185">Reference proteome</keyword>
<proteinExistence type="predicted"/>
<dbReference type="PANTHER" id="PTHR17630">
    <property type="entry name" value="DIENELACTONE HYDROLASE"/>
    <property type="match status" value="1"/>
</dbReference>
<organism evidence="2 3">
    <name type="scientific">Malus domestica</name>
    <name type="common">Apple</name>
    <name type="synonym">Pyrus malus</name>
    <dbReference type="NCBI Taxonomy" id="3750"/>
    <lineage>
        <taxon>Eukaryota</taxon>
        <taxon>Viridiplantae</taxon>
        <taxon>Streptophyta</taxon>
        <taxon>Embryophyta</taxon>
        <taxon>Tracheophyta</taxon>
        <taxon>Spermatophyta</taxon>
        <taxon>Magnoliopsida</taxon>
        <taxon>eudicotyledons</taxon>
        <taxon>Gunneridae</taxon>
        <taxon>Pentapetalae</taxon>
        <taxon>rosids</taxon>
        <taxon>fabids</taxon>
        <taxon>Rosales</taxon>
        <taxon>Rosaceae</taxon>
        <taxon>Amygdaloideae</taxon>
        <taxon>Maleae</taxon>
        <taxon>Malus</taxon>
    </lineage>
</organism>
<reference evidence="2 3" key="1">
    <citation type="submission" date="2018-10" db="EMBL/GenBank/DDBJ databases">
        <title>A high-quality apple genome assembly.</title>
        <authorList>
            <person name="Hu J."/>
        </authorList>
    </citation>
    <scope>NUCLEOTIDE SEQUENCE [LARGE SCALE GENOMIC DNA]</scope>
    <source>
        <strain evidence="3">cv. HFTH1</strain>
        <tissue evidence="2">Young leaf</tissue>
    </source>
</reference>
<evidence type="ECO:0000313" key="3">
    <source>
        <dbReference type="Proteomes" id="UP000290289"/>
    </source>
</evidence>
<accession>A0A498IBL4</accession>
<gene>
    <name evidence="2" type="ORF">DVH24_041496</name>
</gene>
<comment type="caution">
    <text evidence="2">The sequence shown here is derived from an EMBL/GenBank/DDBJ whole genome shotgun (WGS) entry which is preliminary data.</text>
</comment>
<name>A0A498IBL4_MALDO</name>